<feature type="compositionally biased region" description="Basic and acidic residues" evidence="1">
    <location>
        <begin position="510"/>
        <end position="524"/>
    </location>
</feature>
<feature type="compositionally biased region" description="Low complexity" evidence="1">
    <location>
        <begin position="299"/>
        <end position="315"/>
    </location>
</feature>
<dbReference type="EMBL" id="CAXAJV020001293">
    <property type="protein sequence ID" value="CAL7944767.1"/>
    <property type="molecule type" value="Genomic_DNA"/>
</dbReference>
<feature type="compositionally biased region" description="Low complexity" evidence="1">
    <location>
        <begin position="329"/>
        <end position="338"/>
    </location>
</feature>
<feature type="compositionally biased region" description="Basic and acidic residues" evidence="1">
    <location>
        <begin position="801"/>
        <end position="833"/>
    </location>
</feature>
<name>A0ABP1NXN3_XYLVO</name>
<evidence type="ECO:0000256" key="2">
    <source>
        <dbReference type="SAM" id="Phobius"/>
    </source>
</evidence>
<keyword evidence="2" id="KW-1133">Transmembrane helix</keyword>
<keyword evidence="2" id="KW-0472">Membrane</keyword>
<accession>A0ABP1NXN3</accession>
<feature type="compositionally biased region" description="Polar residues" evidence="1">
    <location>
        <begin position="737"/>
        <end position="753"/>
    </location>
</feature>
<evidence type="ECO:0000313" key="3">
    <source>
        <dbReference type="EMBL" id="CAL7944767.1"/>
    </source>
</evidence>
<feature type="region of interest" description="Disordered" evidence="1">
    <location>
        <begin position="445"/>
        <end position="833"/>
    </location>
</feature>
<feature type="compositionally biased region" description="Basic and acidic residues" evidence="1">
    <location>
        <begin position="339"/>
        <end position="366"/>
    </location>
</feature>
<feature type="region of interest" description="Disordered" evidence="1">
    <location>
        <begin position="285"/>
        <end position="430"/>
    </location>
</feature>
<keyword evidence="2" id="KW-0812">Transmembrane</keyword>
<feature type="compositionally biased region" description="Basic and acidic residues" evidence="1">
    <location>
        <begin position="378"/>
        <end position="394"/>
    </location>
</feature>
<feature type="compositionally biased region" description="Polar residues" evidence="1">
    <location>
        <begin position="528"/>
        <end position="540"/>
    </location>
</feature>
<organism evidence="3 4">
    <name type="scientific">Xylocopa violacea</name>
    <name type="common">Violet carpenter bee</name>
    <name type="synonym">Apis violacea</name>
    <dbReference type="NCBI Taxonomy" id="135666"/>
    <lineage>
        <taxon>Eukaryota</taxon>
        <taxon>Metazoa</taxon>
        <taxon>Ecdysozoa</taxon>
        <taxon>Arthropoda</taxon>
        <taxon>Hexapoda</taxon>
        <taxon>Insecta</taxon>
        <taxon>Pterygota</taxon>
        <taxon>Neoptera</taxon>
        <taxon>Endopterygota</taxon>
        <taxon>Hymenoptera</taxon>
        <taxon>Apocrita</taxon>
        <taxon>Aculeata</taxon>
        <taxon>Apoidea</taxon>
        <taxon>Anthophila</taxon>
        <taxon>Apidae</taxon>
        <taxon>Xylocopa</taxon>
        <taxon>Xylocopa</taxon>
    </lineage>
</organism>
<proteinExistence type="predicted"/>
<gene>
    <name evidence="3" type="ORF">XYLVIOL_LOCUS6835</name>
</gene>
<feature type="compositionally biased region" description="Basic residues" evidence="1">
    <location>
        <begin position="615"/>
        <end position="625"/>
    </location>
</feature>
<evidence type="ECO:0000313" key="4">
    <source>
        <dbReference type="Proteomes" id="UP001642520"/>
    </source>
</evidence>
<feature type="compositionally biased region" description="Basic and acidic residues" evidence="1">
    <location>
        <begin position="654"/>
        <end position="696"/>
    </location>
</feature>
<dbReference type="Proteomes" id="UP001642520">
    <property type="component" value="Unassembled WGS sequence"/>
</dbReference>
<sequence length="920" mass="101576">MLNVVAPGKLVLTLQSIPPFVVESIFALTLAVLLALPLLLRAQRCLDTPMKPTARTKPTRGSNVHKLDGSEERVVTHYPASTFDSASSSSADLLLETARRTISTPILQASGDNVRVPRRKPNAQASIQEVHEKALKQSSSFIATNSELPIVDISAFDYDVYRYKLVEAALRKQYDDYQPPGDVVLNSIHLNNDDSTVAVRLNDGYHHSLFNFVEEYYDATKGMSKRETEYLHPLDHFLVKGTQRRETVERETETKRVDLIDAAAQNEKSPRISFYDDTLLAGQRRQDSIVKKSSRSPRARPSSASADSTASKVSAFQRSSNKKSATKFSRTNSSTDSVSSKRDALFGSNRRENKRESSIDGAERESINCTTISSIDSESVRSESSKPRDDRSCHSPDSSVTSKRGAAEKPEVQPWLSGNPRVSFNRKYGTADQTSAKIFEAYRRSSVTRKSSVLSRGQASKQSVRPISEYARTAANESLTNENSARDVSKLSPAIRTDDAKSSNPLSKLEAIKSETEEFQKADPRSIAATSIKNLANESLEQPRRSSSKHSSETSPPRVQVPETIDSPVGIARQPPAEPRLTHPRSKRATREPENTDERSSKLSTKQCQPEKLGKVSRHDRRQRSRTVSPVLGNQPVPKTELCAETFPTEEEFREPAAVDSRQAKNVEKRREAREAEDWKIKTAKEDAKKRPENDPRGGTSAGSPRSNAHGGKPGRDSSSRNKENREDERSDFNRRFTGSNVRNFGSTSTGKSNGPVVGKLSSASRGAQQRAATGTRLNAGLHDNVIGARSMQIRSSKSPVSERKPSRGGKPEKPESSRLGLKDNAADDLELPRRDSKVGVAMQAGLKKYIKKLKRVLSDRDNADIGELASLSLTDAILPELESTLSSVEVQQVQNVLNMAEKKSDLMQTRVSGFKRTVP</sequence>
<feature type="region of interest" description="Disordered" evidence="1">
    <location>
        <begin position="51"/>
        <end position="71"/>
    </location>
</feature>
<evidence type="ECO:0000256" key="1">
    <source>
        <dbReference type="SAM" id="MobiDB-lite"/>
    </source>
</evidence>
<comment type="caution">
    <text evidence="3">The sequence shown here is derived from an EMBL/GenBank/DDBJ whole genome shotgun (WGS) entry which is preliminary data.</text>
</comment>
<keyword evidence="4" id="KW-1185">Reference proteome</keyword>
<feature type="compositionally biased region" description="Low complexity" evidence="1">
    <location>
        <begin position="762"/>
        <end position="773"/>
    </location>
</feature>
<feature type="transmembrane region" description="Helical" evidence="2">
    <location>
        <begin position="20"/>
        <end position="40"/>
    </location>
</feature>
<reference evidence="3 4" key="1">
    <citation type="submission" date="2024-08" db="EMBL/GenBank/DDBJ databases">
        <authorList>
            <person name="Will J Nash"/>
            <person name="Angela Man"/>
            <person name="Seanna McTaggart"/>
            <person name="Kendall Baker"/>
            <person name="Tom Barker"/>
            <person name="Leah Catchpole"/>
            <person name="Alex Durrant"/>
            <person name="Karim Gharbi"/>
            <person name="Naomi Irish"/>
            <person name="Gemy Kaithakottil"/>
            <person name="Debby Ku"/>
            <person name="Aaliyah Providence"/>
            <person name="Felix Shaw"/>
            <person name="David Swarbreck"/>
            <person name="Chris Watkins"/>
            <person name="Ann M. McCartney"/>
            <person name="Giulio Formenti"/>
            <person name="Alice Mouton"/>
            <person name="Noel Vella"/>
            <person name="Bjorn M von Reumont"/>
            <person name="Adriana Vella"/>
            <person name="Wilfried Haerty"/>
        </authorList>
    </citation>
    <scope>NUCLEOTIDE SEQUENCE [LARGE SCALE GENOMIC DNA]</scope>
</reference>
<protein>
    <submittedName>
        <fullName evidence="3">Uncharacterized protein</fullName>
    </submittedName>
</protein>
<feature type="compositionally biased region" description="Basic and acidic residues" evidence="1">
    <location>
        <begin position="589"/>
        <end position="601"/>
    </location>
</feature>
<feature type="compositionally biased region" description="Polar residues" evidence="1">
    <location>
        <begin position="448"/>
        <end position="465"/>
    </location>
</feature>
<feature type="compositionally biased region" description="Basic and acidic residues" evidence="1">
    <location>
        <begin position="714"/>
        <end position="735"/>
    </location>
</feature>